<keyword evidence="3" id="KW-1185">Reference proteome</keyword>
<dbReference type="Proteomes" id="UP000199558">
    <property type="component" value="Unassembled WGS sequence"/>
</dbReference>
<evidence type="ECO:0000313" key="3">
    <source>
        <dbReference type="Proteomes" id="UP000199558"/>
    </source>
</evidence>
<name>A0A1A9BCK6_9ACTN</name>
<reference evidence="3" key="1">
    <citation type="submission" date="2016-06" db="EMBL/GenBank/DDBJ databases">
        <authorList>
            <person name="Varghese N."/>
            <person name="Submissions Spin"/>
        </authorList>
    </citation>
    <scope>NUCLEOTIDE SEQUENCE [LARGE SCALE GENOMIC DNA]</scope>
    <source>
        <strain evidence="3">DSM 45794</strain>
    </source>
</reference>
<dbReference type="AlphaFoldDB" id="A0A1A9BCK6"/>
<feature type="region of interest" description="Disordered" evidence="1">
    <location>
        <begin position="41"/>
        <end position="78"/>
    </location>
</feature>
<organism evidence="2 3">
    <name type="scientific">Micromonospora sediminicola</name>
    <dbReference type="NCBI Taxonomy" id="946078"/>
    <lineage>
        <taxon>Bacteria</taxon>
        <taxon>Bacillati</taxon>
        <taxon>Actinomycetota</taxon>
        <taxon>Actinomycetes</taxon>
        <taxon>Micromonosporales</taxon>
        <taxon>Micromonosporaceae</taxon>
        <taxon>Micromonospora</taxon>
    </lineage>
</organism>
<evidence type="ECO:0000256" key="1">
    <source>
        <dbReference type="SAM" id="MobiDB-lite"/>
    </source>
</evidence>
<evidence type="ECO:0000313" key="2">
    <source>
        <dbReference type="EMBL" id="SBT66607.1"/>
    </source>
</evidence>
<feature type="compositionally biased region" description="Basic and acidic residues" evidence="1">
    <location>
        <begin position="43"/>
        <end position="78"/>
    </location>
</feature>
<proteinExistence type="predicted"/>
<feature type="region of interest" description="Disordered" evidence="1">
    <location>
        <begin position="1"/>
        <end position="22"/>
    </location>
</feature>
<gene>
    <name evidence="2" type="ORF">GA0070622_3630</name>
</gene>
<dbReference type="EMBL" id="FLRH01000003">
    <property type="protein sequence ID" value="SBT66607.1"/>
    <property type="molecule type" value="Genomic_DNA"/>
</dbReference>
<protein>
    <submittedName>
        <fullName evidence="2">Uncharacterized protein</fullName>
    </submittedName>
</protein>
<sequence>MPSRLIPVPAGRAHNAGMSERGESFTDEEYAFLRHVRFGELPNRVRPEERAESTETDTRPDRPDPAGGESEWHLRAGG</sequence>
<accession>A0A1A9BCK6</accession>